<keyword evidence="4 8" id="KW-0378">Hydrolase</keyword>
<dbReference type="PANTHER" id="PTHR11802">
    <property type="entry name" value="SERINE PROTEASE FAMILY S10 SERINE CARBOXYPEPTIDASE"/>
    <property type="match status" value="1"/>
</dbReference>
<comment type="similarity">
    <text evidence="1 8">Belongs to the peptidase S10 family.</text>
</comment>
<evidence type="ECO:0000256" key="3">
    <source>
        <dbReference type="ARBA" id="ARBA00022670"/>
    </source>
</evidence>
<dbReference type="PRINTS" id="PR00724">
    <property type="entry name" value="CRBOXYPTASEC"/>
</dbReference>
<keyword evidence="5" id="KW-0325">Glycoprotein</keyword>
<name>A0A1M8A3H5_MALS4</name>
<dbReference type="GO" id="GO:0120516">
    <property type="term" value="F:diacylglycerol lipase activity"/>
    <property type="evidence" value="ECO:0007669"/>
    <property type="project" value="RHEA"/>
</dbReference>
<keyword evidence="10" id="KW-1185">Reference proteome</keyword>
<dbReference type="EC" id="3.4.16.-" evidence="8"/>
<dbReference type="VEuPathDB" id="FungiDB:MSYG_1325"/>
<reference evidence="10" key="1">
    <citation type="journal article" date="2017" name="Nucleic Acids Res.">
        <title>Proteogenomics produces comprehensive and highly accurate protein-coding gene annotation in a complete genome assembly of Malassezia sympodialis.</title>
        <authorList>
            <person name="Zhu Y."/>
            <person name="Engstroem P.G."/>
            <person name="Tellgren-Roth C."/>
            <person name="Baudo C.D."/>
            <person name="Kennell J.C."/>
            <person name="Sun S."/>
            <person name="Billmyre R.B."/>
            <person name="Schroeder M.S."/>
            <person name="Andersson A."/>
            <person name="Holm T."/>
            <person name="Sigurgeirsson B."/>
            <person name="Wu G."/>
            <person name="Sankaranarayanan S.R."/>
            <person name="Siddharthan R."/>
            <person name="Sanyal K."/>
            <person name="Lundeberg J."/>
            <person name="Nystedt B."/>
            <person name="Boekhout T."/>
            <person name="Dawson T.L. Jr."/>
            <person name="Heitman J."/>
            <person name="Scheynius A."/>
            <person name="Lehtioe J."/>
        </authorList>
    </citation>
    <scope>NUCLEOTIDE SEQUENCE [LARGE SCALE GENOMIC DNA]</scope>
    <source>
        <strain evidence="10">ATCC 42132</strain>
    </source>
</reference>
<dbReference type="Proteomes" id="UP000186303">
    <property type="component" value="Chromosome 2"/>
</dbReference>
<dbReference type="Gene3D" id="3.40.50.1820">
    <property type="entry name" value="alpha/beta hydrolase"/>
    <property type="match status" value="1"/>
</dbReference>
<sequence length="481" mass="53907">MRTSILGGVCVFLSWAAQAIALQPSNATFPDANKYLVSKHLPGIPFEVPQSWAGLMPISGSKNETRELFFWLWAPTGDVGHDDITIWLNGGPGCSSLEGALSELGPILLPRSPKDVAAPNPYSWTNLSHVLFVETPVGVGFTRGKPNIHNEYDHAREFYGFLEQFFKTFKELQGKRLWLTGESYAGMYIPYMAHEIYSHPSNTSGINLQGIGINDPSFTTDFLGEEAPAYEFMKQNQHLIGLNDSAIAQIGDVAKKQGLLTYVQDHLQYPPRGHIHVPPQYSSKRSVWETANELAMSTNRCFSVYEIKPNCTLDYDALGMPLNSQEASKKNFLNAHPELKKELHVDPHKVWKECTDRSVFANRDDEDFTSSPDRTVLPNVIEKSQRTVIQHGTWDFVLIANGSALAIQNMTWGGRMGFQTPPRAPIRFDGRVHGTIHEERGLTFALVDRAGHMIPQFKPKVAYKLQQYLLGQVTQQNLTHV</sequence>
<dbReference type="SUPFAM" id="SSF53474">
    <property type="entry name" value="alpha/beta-Hydrolases"/>
    <property type="match status" value="1"/>
</dbReference>
<feature type="signal peptide" evidence="8">
    <location>
        <begin position="1"/>
        <end position="21"/>
    </location>
</feature>
<dbReference type="InterPro" id="IPR029058">
    <property type="entry name" value="AB_hydrolase_fold"/>
</dbReference>
<evidence type="ECO:0000313" key="9">
    <source>
        <dbReference type="EMBL" id="SHO76985.1"/>
    </source>
</evidence>
<evidence type="ECO:0000313" key="10">
    <source>
        <dbReference type="Proteomes" id="UP000186303"/>
    </source>
</evidence>
<evidence type="ECO:0000256" key="6">
    <source>
        <dbReference type="ARBA" id="ARBA00047591"/>
    </source>
</evidence>
<protein>
    <recommendedName>
        <fullName evidence="8">Carboxypeptidase</fullName>
        <ecNumber evidence="8">3.4.16.-</ecNumber>
    </recommendedName>
</protein>
<feature type="chain" id="PRO_5011818253" description="Carboxypeptidase" evidence="8">
    <location>
        <begin position="22"/>
        <end position="481"/>
    </location>
</feature>
<proteinExistence type="inferred from homology"/>
<dbReference type="EMBL" id="LT671822">
    <property type="protein sequence ID" value="SHO76985.1"/>
    <property type="molecule type" value="Genomic_DNA"/>
</dbReference>
<dbReference type="PROSITE" id="PS00131">
    <property type="entry name" value="CARBOXYPEPT_SER_SER"/>
    <property type="match status" value="1"/>
</dbReference>
<dbReference type="Pfam" id="PF00450">
    <property type="entry name" value="Peptidase_S10"/>
    <property type="match status" value="1"/>
</dbReference>
<evidence type="ECO:0000256" key="1">
    <source>
        <dbReference type="ARBA" id="ARBA00009431"/>
    </source>
</evidence>
<comment type="catalytic activity">
    <reaction evidence="7">
        <text>a monoacylglycerol + H2O = glycerol + a fatty acid + H(+)</text>
        <dbReference type="Rhea" id="RHEA:15245"/>
        <dbReference type="ChEBI" id="CHEBI:15377"/>
        <dbReference type="ChEBI" id="CHEBI:15378"/>
        <dbReference type="ChEBI" id="CHEBI:17408"/>
        <dbReference type="ChEBI" id="CHEBI:17754"/>
        <dbReference type="ChEBI" id="CHEBI:28868"/>
    </reaction>
</comment>
<dbReference type="OMA" id="LMSTCDF"/>
<dbReference type="InterPro" id="IPR018202">
    <property type="entry name" value="Ser_caboxypep_ser_AS"/>
</dbReference>
<evidence type="ECO:0000256" key="5">
    <source>
        <dbReference type="ARBA" id="ARBA00023180"/>
    </source>
</evidence>
<dbReference type="PANTHER" id="PTHR11802:SF479">
    <property type="entry name" value="CARBOXYPEPTIDASE"/>
    <property type="match status" value="1"/>
</dbReference>
<dbReference type="AlphaFoldDB" id="A0A1M8A3H5"/>
<dbReference type="InterPro" id="IPR001563">
    <property type="entry name" value="Peptidase_S10"/>
</dbReference>
<accession>A0A1M8A3H5</accession>
<evidence type="ECO:0000256" key="4">
    <source>
        <dbReference type="ARBA" id="ARBA00022801"/>
    </source>
</evidence>
<evidence type="ECO:0000256" key="7">
    <source>
        <dbReference type="ARBA" id="ARBA00048461"/>
    </source>
</evidence>
<dbReference type="GO" id="GO:0004185">
    <property type="term" value="F:serine-type carboxypeptidase activity"/>
    <property type="evidence" value="ECO:0007669"/>
    <property type="project" value="UniProtKB-UniRule"/>
</dbReference>
<evidence type="ECO:0000256" key="2">
    <source>
        <dbReference type="ARBA" id="ARBA00022645"/>
    </source>
</evidence>
<organism evidence="9 10">
    <name type="scientific">Malassezia sympodialis (strain ATCC 42132)</name>
    <name type="common">Atopic eczema-associated yeast</name>
    <dbReference type="NCBI Taxonomy" id="1230383"/>
    <lineage>
        <taxon>Eukaryota</taxon>
        <taxon>Fungi</taxon>
        <taxon>Dikarya</taxon>
        <taxon>Basidiomycota</taxon>
        <taxon>Ustilaginomycotina</taxon>
        <taxon>Malasseziomycetes</taxon>
        <taxon>Malasseziales</taxon>
        <taxon>Malasseziaceae</taxon>
        <taxon>Malassezia</taxon>
    </lineage>
</organism>
<keyword evidence="8" id="KW-0732">Signal</keyword>
<keyword evidence="3 8" id="KW-0645">Protease</keyword>
<gene>
    <name evidence="9" type="ORF">MSYG_1325</name>
</gene>
<comment type="catalytic activity">
    <reaction evidence="6">
        <text>a diacylglycerol + H2O = a monoacylglycerol + a fatty acid + H(+)</text>
        <dbReference type="Rhea" id="RHEA:32731"/>
        <dbReference type="ChEBI" id="CHEBI:15377"/>
        <dbReference type="ChEBI" id="CHEBI:15378"/>
        <dbReference type="ChEBI" id="CHEBI:17408"/>
        <dbReference type="ChEBI" id="CHEBI:18035"/>
        <dbReference type="ChEBI" id="CHEBI:28868"/>
    </reaction>
</comment>
<evidence type="ECO:0000256" key="8">
    <source>
        <dbReference type="RuleBase" id="RU361156"/>
    </source>
</evidence>
<dbReference type="OrthoDB" id="443318at2759"/>
<dbReference type="GO" id="GO:0047372">
    <property type="term" value="F:monoacylglycerol lipase activity"/>
    <property type="evidence" value="ECO:0007669"/>
    <property type="project" value="RHEA"/>
</dbReference>
<dbReference type="GO" id="GO:0006508">
    <property type="term" value="P:proteolysis"/>
    <property type="evidence" value="ECO:0007669"/>
    <property type="project" value="UniProtKB-KW"/>
</dbReference>
<keyword evidence="2 8" id="KW-0121">Carboxypeptidase</keyword>